<evidence type="ECO:0000259" key="3">
    <source>
        <dbReference type="PROSITE" id="PS50887"/>
    </source>
</evidence>
<dbReference type="SUPFAM" id="SSF141868">
    <property type="entry name" value="EAL domain-like"/>
    <property type="match status" value="1"/>
</dbReference>
<dbReference type="PROSITE" id="PS50883">
    <property type="entry name" value="EAL"/>
    <property type="match status" value="1"/>
</dbReference>
<dbReference type="SUPFAM" id="SSF55781">
    <property type="entry name" value="GAF domain-like"/>
    <property type="match status" value="2"/>
</dbReference>
<gene>
    <name evidence="4" type="ORF">WNY77_07545</name>
</gene>
<dbReference type="InterPro" id="IPR052155">
    <property type="entry name" value="Biofilm_reg_signaling"/>
</dbReference>
<dbReference type="InterPro" id="IPR003018">
    <property type="entry name" value="GAF"/>
</dbReference>
<proteinExistence type="predicted"/>
<dbReference type="InterPro" id="IPR000160">
    <property type="entry name" value="GGDEF_dom"/>
</dbReference>
<dbReference type="PROSITE" id="PS50887">
    <property type="entry name" value="GGDEF"/>
    <property type="match status" value="1"/>
</dbReference>
<dbReference type="Gene3D" id="3.20.20.450">
    <property type="entry name" value="EAL domain"/>
    <property type="match status" value="1"/>
</dbReference>
<dbReference type="SUPFAM" id="SSF55073">
    <property type="entry name" value="Nucleotide cyclase"/>
    <property type="match status" value="1"/>
</dbReference>
<dbReference type="SMART" id="SM00052">
    <property type="entry name" value="EAL"/>
    <property type="match status" value="1"/>
</dbReference>
<reference evidence="4 5" key="1">
    <citation type="submission" date="2024-03" db="EMBL/GenBank/DDBJ databases">
        <title>Community enrichment and isolation of bacterial strains for fucoidan degradation.</title>
        <authorList>
            <person name="Sichert A."/>
        </authorList>
    </citation>
    <scope>NUCLEOTIDE SEQUENCE [LARGE SCALE GENOMIC DNA]</scope>
    <source>
        <strain evidence="4 5">AS12</strain>
    </source>
</reference>
<protein>
    <submittedName>
        <fullName evidence="4">EAL domain-containing protein</fullName>
    </submittedName>
</protein>
<dbReference type="PANTHER" id="PTHR44757">
    <property type="entry name" value="DIGUANYLATE CYCLASE DGCP"/>
    <property type="match status" value="1"/>
</dbReference>
<dbReference type="Pfam" id="PF00990">
    <property type="entry name" value="GGDEF"/>
    <property type="match status" value="1"/>
</dbReference>
<dbReference type="InterPro" id="IPR035919">
    <property type="entry name" value="EAL_sf"/>
</dbReference>
<evidence type="ECO:0000313" key="4">
    <source>
        <dbReference type="EMBL" id="MEM5497240.1"/>
    </source>
</evidence>
<name>A0ABU9SUI4_9ALTE</name>
<dbReference type="CDD" id="cd01949">
    <property type="entry name" value="GGDEF"/>
    <property type="match status" value="1"/>
</dbReference>
<accession>A0ABU9SUI4</accession>
<dbReference type="SMART" id="SM00065">
    <property type="entry name" value="GAF"/>
    <property type="match status" value="2"/>
</dbReference>
<evidence type="ECO:0000313" key="5">
    <source>
        <dbReference type="Proteomes" id="UP001461163"/>
    </source>
</evidence>
<dbReference type="InterPro" id="IPR029787">
    <property type="entry name" value="Nucleotide_cyclase"/>
</dbReference>
<dbReference type="Pfam" id="PF01590">
    <property type="entry name" value="GAF"/>
    <property type="match status" value="1"/>
</dbReference>
<dbReference type="CDD" id="cd01948">
    <property type="entry name" value="EAL"/>
    <property type="match status" value="1"/>
</dbReference>
<dbReference type="Gene3D" id="3.30.70.270">
    <property type="match status" value="1"/>
</dbReference>
<sequence length="780" mass="88150">MKAAPRPSNDKQRVNALHQLNILDTVAEERFDRITRLAAHSFDCHFASISFIDEERQWYKSVVNFPATDLDRNISFCAHTITQDKALVIEDSHLSECYKDHPYVVSSPFLRFYAGIKITMNGYHVGSLCVFDTQPKSFEHSDKMILQDLANMVESELQKEQLTHAAQALQQYQNKLDETQKLTRVRNTILEKIVHSVSLTSVLSEIVKAVELEYLDQKCSILLLKDKKLLCGAAPSLPSFYNDAIHGLDIGIGQGSCGTTAFTGVRTVVEDISRHSYWAAWTELAEKAELGACWSEPVKASDGTVLGTFAIYHAHPATPSTEELERIEQFAYITSIAIERQNTSDLIWRQANFDELTQLPNRNIMGEHLKQALNVAKRNQTQVAVMFLDLDNFKDINDTLGHSVGDDLLIDCAQRIKDCIRHKDIVARLGGDEFVVIINDILDFSGLEKTAQKILKAISRPYHLQSEIVHTSASIGITIYPDDAEDVTSLLKNADQAMYGAKAIGKNNYHYYTKSMRDAALKRMTLIADLRHAIDNDEFYIVYQPIINLHDQSITKAEALIRWRHPTRGLVGPDDFIPVAEETGLIIDISDWVFERVCRDVCLWRKTLCPTLQISINTSPTHYTDPERCITLWLEKMLINRTPPQAVLLEITESLLMDANKSISTKLFQFRQAGVDIALDDFGTGYSSISYLKRYPTDFLKIDKSFVHSMTEVSNDKVLCEAIIVMAKKLGIKVVAEGIETQEQYHILQSMGCDYGQGYLFAKPLEHQAFNALLEQQKAT</sequence>
<keyword evidence="5" id="KW-1185">Reference proteome</keyword>
<dbReference type="Pfam" id="PF00563">
    <property type="entry name" value="EAL"/>
    <property type="match status" value="1"/>
</dbReference>
<dbReference type="Gene3D" id="3.30.450.40">
    <property type="match status" value="2"/>
</dbReference>
<keyword evidence="1" id="KW-0175">Coiled coil</keyword>
<evidence type="ECO:0000256" key="1">
    <source>
        <dbReference type="SAM" id="Coils"/>
    </source>
</evidence>
<dbReference type="InterPro" id="IPR001633">
    <property type="entry name" value="EAL_dom"/>
</dbReference>
<dbReference type="NCBIfam" id="TIGR00254">
    <property type="entry name" value="GGDEF"/>
    <property type="match status" value="1"/>
</dbReference>
<dbReference type="EMBL" id="JBBMQS010000004">
    <property type="protein sequence ID" value="MEM5497240.1"/>
    <property type="molecule type" value="Genomic_DNA"/>
</dbReference>
<dbReference type="InterPro" id="IPR043128">
    <property type="entry name" value="Rev_trsase/Diguanyl_cyclase"/>
</dbReference>
<feature type="domain" description="GGDEF" evidence="3">
    <location>
        <begin position="381"/>
        <end position="514"/>
    </location>
</feature>
<evidence type="ECO:0000259" key="2">
    <source>
        <dbReference type="PROSITE" id="PS50883"/>
    </source>
</evidence>
<dbReference type="PANTHER" id="PTHR44757:SF2">
    <property type="entry name" value="BIOFILM ARCHITECTURE MAINTENANCE PROTEIN MBAA"/>
    <property type="match status" value="1"/>
</dbReference>
<dbReference type="SMART" id="SM00267">
    <property type="entry name" value="GGDEF"/>
    <property type="match status" value="1"/>
</dbReference>
<dbReference type="Proteomes" id="UP001461163">
    <property type="component" value="Unassembled WGS sequence"/>
</dbReference>
<dbReference type="RefSeq" id="WP_342881335.1">
    <property type="nucleotide sequence ID" value="NZ_JBBMQS010000004.1"/>
</dbReference>
<feature type="domain" description="EAL" evidence="2">
    <location>
        <begin position="523"/>
        <end position="778"/>
    </location>
</feature>
<feature type="coiled-coil region" evidence="1">
    <location>
        <begin position="155"/>
        <end position="182"/>
    </location>
</feature>
<dbReference type="Pfam" id="PF13185">
    <property type="entry name" value="GAF_2"/>
    <property type="match status" value="1"/>
</dbReference>
<organism evidence="4 5">
    <name type="scientific">Paraglaciecola mesophila</name>
    <dbReference type="NCBI Taxonomy" id="197222"/>
    <lineage>
        <taxon>Bacteria</taxon>
        <taxon>Pseudomonadati</taxon>
        <taxon>Pseudomonadota</taxon>
        <taxon>Gammaproteobacteria</taxon>
        <taxon>Alteromonadales</taxon>
        <taxon>Alteromonadaceae</taxon>
        <taxon>Paraglaciecola</taxon>
    </lineage>
</organism>
<dbReference type="InterPro" id="IPR029016">
    <property type="entry name" value="GAF-like_dom_sf"/>
</dbReference>
<comment type="caution">
    <text evidence="4">The sequence shown here is derived from an EMBL/GenBank/DDBJ whole genome shotgun (WGS) entry which is preliminary data.</text>
</comment>